<reference evidence="3" key="1">
    <citation type="journal article" date="2013" name="Lancet">
        <title>First case of E anophelis outbreak in an intensive-care unit.</title>
        <authorList>
            <person name="Teo J."/>
            <person name="Tan S.Y."/>
            <person name="Tay M."/>
            <person name="Ding Y."/>
            <person name="Kjelleberg S."/>
            <person name="Givskov M."/>
            <person name="Lin R.T."/>
            <person name="Yang L."/>
        </authorList>
    </citation>
    <scope>NUCLEOTIDE SEQUENCE [LARGE SCALE GENOMIC DNA]</scope>
    <source>
        <strain evidence="3">NUHP1</strain>
    </source>
</reference>
<dbReference type="GO" id="GO:0000160">
    <property type="term" value="P:phosphorelay signal transduction system"/>
    <property type="evidence" value="ECO:0007669"/>
    <property type="project" value="InterPro"/>
</dbReference>
<dbReference type="Gene3D" id="3.40.50.2300">
    <property type="match status" value="1"/>
</dbReference>
<evidence type="ECO:0000313" key="4">
    <source>
        <dbReference type="Proteomes" id="UP000028933"/>
    </source>
</evidence>
<feature type="domain" description="Response regulatory" evidence="2">
    <location>
        <begin position="4"/>
        <end position="132"/>
    </location>
</feature>
<evidence type="ECO:0000256" key="1">
    <source>
        <dbReference type="PROSITE-ProRule" id="PRU00169"/>
    </source>
</evidence>
<dbReference type="STRING" id="1338011.BD94_3574"/>
<accession>A0A077EM90</accession>
<evidence type="ECO:0000259" key="2">
    <source>
        <dbReference type="PROSITE" id="PS50110"/>
    </source>
</evidence>
<dbReference type="eggNOG" id="COG2197">
    <property type="taxonomic scope" value="Bacteria"/>
</dbReference>
<name>A0A077EM90_9FLAO</name>
<dbReference type="PROSITE" id="PS50110">
    <property type="entry name" value="RESPONSE_REGULATORY"/>
    <property type="match status" value="1"/>
</dbReference>
<dbReference type="SMART" id="SM00448">
    <property type="entry name" value="REC"/>
    <property type="match status" value="1"/>
</dbReference>
<protein>
    <recommendedName>
        <fullName evidence="2">Response regulatory domain-containing protein</fullName>
    </recommendedName>
</protein>
<reference evidence="3" key="2">
    <citation type="journal article" date="2015" name="Genome Biol. Evol.">
        <title>Complete Genome Sequence and Transcriptomic Analysis of the Novel Pathogen Elizabethkingia anophelis in Response to Oxidative Stress.</title>
        <authorList>
            <person name="Li Y."/>
            <person name="Liu Y."/>
            <person name="Chew S.C."/>
            <person name="Tay M."/>
            <person name="Salido M.M."/>
            <person name="Teo J."/>
            <person name="Lauro F.M."/>
            <person name="Givskov M."/>
            <person name="Yang L."/>
        </authorList>
    </citation>
    <scope>NUCLEOTIDE SEQUENCE</scope>
    <source>
        <strain evidence="3">NUHP1</strain>
    </source>
</reference>
<dbReference type="InterPro" id="IPR051015">
    <property type="entry name" value="EvgA-like"/>
</dbReference>
<dbReference type="InterPro" id="IPR011006">
    <property type="entry name" value="CheY-like_superfamily"/>
</dbReference>
<dbReference type="KEGG" id="eao:BD94_3574"/>
<keyword evidence="1" id="KW-0597">Phosphoprotein</keyword>
<feature type="modified residue" description="4-aspartylphosphate" evidence="1">
    <location>
        <position position="59"/>
    </location>
</feature>
<gene>
    <name evidence="3" type="ORF">BD94_3574</name>
</gene>
<dbReference type="AlphaFoldDB" id="A0A077EM90"/>
<organism evidence="3 4">
    <name type="scientific">Elizabethkingia anophelis NUHP1</name>
    <dbReference type="NCBI Taxonomy" id="1338011"/>
    <lineage>
        <taxon>Bacteria</taxon>
        <taxon>Pseudomonadati</taxon>
        <taxon>Bacteroidota</taxon>
        <taxon>Flavobacteriia</taxon>
        <taxon>Flavobacteriales</taxon>
        <taxon>Weeksellaceae</taxon>
        <taxon>Elizabethkingia</taxon>
    </lineage>
</organism>
<dbReference type="EMBL" id="CP007547">
    <property type="protein sequence ID" value="AIL47349.1"/>
    <property type="molecule type" value="Genomic_DNA"/>
</dbReference>
<proteinExistence type="predicted"/>
<dbReference type="SUPFAM" id="SSF52172">
    <property type="entry name" value="CheY-like"/>
    <property type="match status" value="1"/>
</dbReference>
<sequence length="221" mass="24948">MFRKILIAEDHESANLSVQKTLEDYPASATDFVYYCDDALDRIEKSVQLKNPYELLITDLSFEEDQNVQRIKSGFELITLAKSVAPNLAVIVFSAEKRAGIIDSLFKDYGVDAYIHKGRTDVKELRLAIDAIYNGKKYLSSDSQQSLKDINSFEFSSFDIKVISLLAEGILQKNIPIYLQQENISPGSLSSVEKRLNILKDQLQVNNNEQLVAFCKDLGII</sequence>
<dbReference type="PANTHER" id="PTHR45566:SF1">
    <property type="entry name" value="HTH-TYPE TRANSCRIPTIONAL REGULATOR YHJB-RELATED"/>
    <property type="match status" value="1"/>
</dbReference>
<evidence type="ECO:0000313" key="3">
    <source>
        <dbReference type="EMBL" id="AIL47349.1"/>
    </source>
</evidence>
<dbReference type="PANTHER" id="PTHR45566">
    <property type="entry name" value="HTH-TYPE TRANSCRIPTIONAL REGULATOR YHJB-RELATED"/>
    <property type="match status" value="1"/>
</dbReference>
<dbReference type="Proteomes" id="UP000028933">
    <property type="component" value="Chromosome"/>
</dbReference>
<dbReference type="RefSeq" id="WP_024565672.1">
    <property type="nucleotide sequence ID" value="NZ_CP007547.1"/>
</dbReference>
<dbReference type="InterPro" id="IPR001789">
    <property type="entry name" value="Sig_transdc_resp-reg_receiver"/>
</dbReference>
<dbReference type="HOGENOM" id="CLU_1254110_0_0_10"/>